<dbReference type="InterPro" id="IPR020850">
    <property type="entry name" value="GED_dom"/>
</dbReference>
<dbReference type="PROSITE" id="PS00132">
    <property type="entry name" value="CARBOXYPEPT_ZN_1"/>
    <property type="match status" value="1"/>
</dbReference>
<dbReference type="SMART" id="SM00631">
    <property type="entry name" value="Zn_pept"/>
    <property type="match status" value="1"/>
</dbReference>
<sequence>MKFPRAALLGLLASASLSDAAFRRSAFGFFSRPSSSSSSMVSLRGIVAPEPRERGAAPSRDRAGAFDDDINPRHRATEEEREEGGEEEKERRHRRYRLLTNEEISTRLRSLAERYPSLCTLTSAQEAFGLPTASFTAGGATVESCPYDHPRHDNHDNIFANHTPAADPTATAAAGGGGGCKNWILTIEDSVAHPPGSTSWGELPEVFLSGALHGNERVGPTAVLEAAELILEAASCEALPRARGRNGGGEGDGTNAGGNAGDFGDGNANAGDVSYARSSSPVFSPSDDEELRLARLCRSDLSRRGISPSYRQWLARLATTRRIVIVPAANALGYEFNRREENGIDPNRDFPYDQTDPSKCMRTIAGRTINELFRNHMFQLSLTFHGGMEVVAYEWGNPSHLSYTSPDDEAQSQIATGFSRYGGGWSPSSPSYRTGPMNDLVYYVRGGFEDWAYAASWDTERVIQCDPSTYGGYDPQKTTYQGDDDDGGGGGGHGGGIGLAHHGPPSIVQLPQVPSTMRQTDVPPTDRERVEVEIIKSLIDSYFGIVRKNYIDMVPKTVMHFLVNHVRDAMQNELVAELYRDAEVPMLMREADDVAQRRETCVEMRELLGRALEIVNEVRDFNTFK</sequence>
<proteinExistence type="inferred from homology"/>
<dbReference type="PANTHER" id="PTHR11566:SF21">
    <property type="entry name" value="DYNAMIN RELATED PROTEIN 1, ISOFORM A"/>
    <property type="match status" value="1"/>
</dbReference>
<dbReference type="InterPro" id="IPR000834">
    <property type="entry name" value="Peptidase_M14"/>
</dbReference>
<dbReference type="GO" id="GO:0008017">
    <property type="term" value="F:microtubule binding"/>
    <property type="evidence" value="ECO:0007669"/>
    <property type="project" value="TreeGrafter"/>
</dbReference>
<dbReference type="AlphaFoldDB" id="A0A7S4NAH1"/>
<evidence type="ECO:0000259" key="4">
    <source>
        <dbReference type="PROSITE" id="PS51388"/>
    </source>
</evidence>
<dbReference type="Gene3D" id="3.40.630.10">
    <property type="entry name" value="Zn peptidases"/>
    <property type="match status" value="1"/>
</dbReference>
<name>A0A7S4NAH1_9STRA</name>
<evidence type="ECO:0000256" key="2">
    <source>
        <dbReference type="SAM" id="MobiDB-lite"/>
    </source>
</evidence>
<keyword evidence="3" id="KW-0732">Signal</keyword>
<dbReference type="PROSITE" id="PS51388">
    <property type="entry name" value="GED"/>
    <property type="match status" value="1"/>
</dbReference>
<evidence type="ECO:0000256" key="3">
    <source>
        <dbReference type="SAM" id="SignalP"/>
    </source>
</evidence>
<dbReference type="PRINTS" id="PR00765">
    <property type="entry name" value="CRBOXYPTASEA"/>
</dbReference>
<comment type="similarity">
    <text evidence="1">Belongs to the peptidase M14 family.</text>
</comment>
<dbReference type="PANTHER" id="PTHR11566">
    <property type="entry name" value="DYNAMIN"/>
    <property type="match status" value="1"/>
</dbReference>
<gene>
    <name evidence="5" type="ORF">OAUR00152_LOCUS34283</name>
</gene>
<feature type="signal peptide" evidence="3">
    <location>
        <begin position="1"/>
        <end position="20"/>
    </location>
</feature>
<reference evidence="5" key="1">
    <citation type="submission" date="2021-01" db="EMBL/GenBank/DDBJ databases">
        <authorList>
            <person name="Corre E."/>
            <person name="Pelletier E."/>
            <person name="Niang G."/>
            <person name="Scheremetjew M."/>
            <person name="Finn R."/>
            <person name="Kale V."/>
            <person name="Holt S."/>
            <person name="Cochrane G."/>
            <person name="Meng A."/>
            <person name="Brown T."/>
            <person name="Cohen L."/>
        </authorList>
    </citation>
    <scope>NUCLEOTIDE SEQUENCE</scope>
    <source>
        <strain evidence="5">Isolate 1302-5</strain>
    </source>
</reference>
<dbReference type="GO" id="GO:0004181">
    <property type="term" value="F:metallocarboxypeptidase activity"/>
    <property type="evidence" value="ECO:0007669"/>
    <property type="project" value="InterPro"/>
</dbReference>
<dbReference type="Pfam" id="PF02212">
    <property type="entry name" value="GED"/>
    <property type="match status" value="1"/>
</dbReference>
<dbReference type="GO" id="GO:0005874">
    <property type="term" value="C:microtubule"/>
    <property type="evidence" value="ECO:0007669"/>
    <property type="project" value="TreeGrafter"/>
</dbReference>
<feature type="region of interest" description="Disordered" evidence="2">
    <location>
        <begin position="244"/>
        <end position="265"/>
    </location>
</feature>
<dbReference type="EMBL" id="HBKQ01049721">
    <property type="protein sequence ID" value="CAE2274984.1"/>
    <property type="molecule type" value="Transcribed_RNA"/>
</dbReference>
<feature type="compositionally biased region" description="Gly residues" evidence="2">
    <location>
        <begin position="488"/>
        <end position="498"/>
    </location>
</feature>
<protein>
    <recommendedName>
        <fullName evidence="4">GED domain-containing protein</fullName>
    </recommendedName>
</protein>
<evidence type="ECO:0000313" key="5">
    <source>
        <dbReference type="EMBL" id="CAE2274984.1"/>
    </source>
</evidence>
<dbReference type="GO" id="GO:0006508">
    <property type="term" value="P:proteolysis"/>
    <property type="evidence" value="ECO:0007669"/>
    <property type="project" value="InterPro"/>
</dbReference>
<dbReference type="InterPro" id="IPR022812">
    <property type="entry name" value="Dynamin"/>
</dbReference>
<dbReference type="SMART" id="SM00302">
    <property type="entry name" value="GED"/>
    <property type="match status" value="1"/>
</dbReference>
<organism evidence="5">
    <name type="scientific">Odontella aurita</name>
    <dbReference type="NCBI Taxonomy" id="265563"/>
    <lineage>
        <taxon>Eukaryota</taxon>
        <taxon>Sar</taxon>
        <taxon>Stramenopiles</taxon>
        <taxon>Ochrophyta</taxon>
        <taxon>Bacillariophyta</taxon>
        <taxon>Mediophyceae</taxon>
        <taxon>Biddulphiophycidae</taxon>
        <taxon>Eupodiscales</taxon>
        <taxon>Odontellaceae</taxon>
        <taxon>Odontella</taxon>
    </lineage>
</organism>
<dbReference type="Pfam" id="PF00246">
    <property type="entry name" value="Peptidase_M14"/>
    <property type="match status" value="1"/>
</dbReference>
<dbReference type="GO" id="GO:0003924">
    <property type="term" value="F:GTPase activity"/>
    <property type="evidence" value="ECO:0007669"/>
    <property type="project" value="InterPro"/>
</dbReference>
<feature type="compositionally biased region" description="Basic and acidic residues" evidence="2">
    <location>
        <begin position="50"/>
        <end position="78"/>
    </location>
</feature>
<dbReference type="GO" id="GO:0005737">
    <property type="term" value="C:cytoplasm"/>
    <property type="evidence" value="ECO:0007669"/>
    <property type="project" value="TreeGrafter"/>
</dbReference>
<feature type="domain" description="GED" evidence="4">
    <location>
        <begin position="532"/>
        <end position="623"/>
    </location>
</feature>
<feature type="compositionally biased region" description="Gly residues" evidence="2">
    <location>
        <begin position="245"/>
        <end position="264"/>
    </location>
</feature>
<dbReference type="SUPFAM" id="SSF53187">
    <property type="entry name" value="Zn-dependent exopeptidases"/>
    <property type="match status" value="1"/>
</dbReference>
<feature type="region of interest" description="Disordered" evidence="2">
    <location>
        <begin position="469"/>
        <end position="505"/>
    </location>
</feature>
<dbReference type="GO" id="GO:0016020">
    <property type="term" value="C:membrane"/>
    <property type="evidence" value="ECO:0007669"/>
    <property type="project" value="TreeGrafter"/>
</dbReference>
<dbReference type="InterPro" id="IPR057246">
    <property type="entry name" value="CARBOXYPEPT_ZN_1"/>
</dbReference>
<feature type="chain" id="PRO_5031436640" description="GED domain-containing protein" evidence="3">
    <location>
        <begin position="21"/>
        <end position="625"/>
    </location>
</feature>
<dbReference type="GO" id="GO:0008270">
    <property type="term" value="F:zinc ion binding"/>
    <property type="evidence" value="ECO:0007669"/>
    <property type="project" value="InterPro"/>
</dbReference>
<dbReference type="InterPro" id="IPR003130">
    <property type="entry name" value="GED"/>
</dbReference>
<dbReference type="GO" id="GO:0005525">
    <property type="term" value="F:GTP binding"/>
    <property type="evidence" value="ECO:0007669"/>
    <property type="project" value="InterPro"/>
</dbReference>
<dbReference type="CDD" id="cd00596">
    <property type="entry name" value="Peptidase_M14_like"/>
    <property type="match status" value="1"/>
</dbReference>
<accession>A0A7S4NAH1</accession>
<dbReference type="Gene3D" id="1.20.120.1240">
    <property type="entry name" value="Dynamin, middle domain"/>
    <property type="match status" value="1"/>
</dbReference>
<evidence type="ECO:0000256" key="1">
    <source>
        <dbReference type="ARBA" id="ARBA00005988"/>
    </source>
</evidence>
<feature type="region of interest" description="Disordered" evidence="2">
    <location>
        <begin position="31"/>
        <end position="93"/>
    </location>
</feature>